<feature type="repeat" description="WD" evidence="5">
    <location>
        <begin position="532"/>
        <end position="573"/>
    </location>
</feature>
<feature type="region of interest" description="Disordered" evidence="7">
    <location>
        <begin position="313"/>
        <end position="344"/>
    </location>
</feature>
<evidence type="ECO:0000313" key="9">
    <source>
        <dbReference type="EMBL" id="QEH38228.1"/>
    </source>
</evidence>
<dbReference type="CDD" id="cd00200">
    <property type="entry name" value="WD40"/>
    <property type="match status" value="1"/>
</dbReference>
<dbReference type="Proteomes" id="UP000324233">
    <property type="component" value="Chromosome"/>
</dbReference>
<keyword evidence="4 6" id="KW-0067">ATP-binding</keyword>
<dbReference type="AlphaFoldDB" id="A0A5B9WC32"/>
<dbReference type="InterPro" id="IPR001680">
    <property type="entry name" value="WD40_rpt"/>
</dbReference>
<protein>
    <submittedName>
        <fullName evidence="9">Serine/threonine-protein kinase PknB</fullName>
        <ecNumber evidence="9">2.7.11.1</ecNumber>
    </submittedName>
</protein>
<dbReference type="EMBL" id="CP042997">
    <property type="protein sequence ID" value="QEH38228.1"/>
    <property type="molecule type" value="Genomic_DNA"/>
</dbReference>
<dbReference type="Pfam" id="PF00400">
    <property type="entry name" value="WD40"/>
    <property type="match status" value="6"/>
</dbReference>
<dbReference type="PANTHER" id="PTHR19879:SF9">
    <property type="entry name" value="TRANSCRIPTION INITIATION FACTOR TFIID SUBUNIT 5"/>
    <property type="match status" value="1"/>
</dbReference>
<sequence>MNVEAAKAKALFLRAVEQRPPHDWPRFLDEACDGDAPLRGRVEALLRAHANSAGLLDVLGGTWDAVPPPPAPADAPLPLGSMIGPYKLLEVIGEGGMGVVYMAEQQAPVRRMVALKVIKPGMDTRRVIARFEAERQALARMDHPHIARVLDAGTTEPGRPYFVMELVRGVPITEYCDGHNLPIRDRLELFELVCRAIQHAHMKGIIHRDLKPTNVLITVVDGVPSPRVIDFGIAKAMGGEALTEKTLFTGFAQVVGTPAYMSPEQAELAGSDVDTRSDVYSLGVLLYELLTGTTPFEPSTLRAAAIDEVRRILREDDPPTPSRRLQTLGRSTPAGPRSEHGEGLDDSHLAAIASRRNIDPRKLCRSIRGDLDWAVMKALEKDRRRRYESAGAFAGDIRQYLAGRPLEAGPPSTWYRCRKFLGRHRTAIAATTAALMLLGLAGAGLWQVARVRRAEEVARRQGEEIRRHRREIRLARYSADIRRAASLVATGEAAAARDILAPHREATGAEDPRGFEWHYLDNVLDASAASWVAHDGRPVYHVEYSPDGKAIATAGADGTARVWDATTHRLIHVLAGHDAEVNWVSFAPDGRRLVSAGEDGKLRIWDAASGRQLAALADRGGEEVAAAFTRDGRELISLNRDGTTVRWAERTAFEVTGRFAYPAKFIGDTLAISPDGRFAAIGMQRDAQSPSARTVVYGLRDRQLTVEKIIDLEPRIGCVAFSPDGRMFAVSSGGDARIHLFEAHHWESIGVIAMAGDKPLSLSFAPDGKTLAADNRGAAIRLWDVATRTSREILLGHSDRIWCLAHSPDGHRLASTSSDGTVRLWDLDRRVSRDAYHWLHRDGTNVPTSLAFLADCDRLLVSTARGDVLACDLAAGSSSVVRKEPDPTPCTYSSISPDGSTLALARRDELHAVETEHFVLHDLAGHRGPVTLGRGVLGSESCWSPDGSRLAAFDLLPGTALHVWDRHGRSVARADLRAGWGRSIPTFLPGESLLFFSEPSPARGPFDMVIWDPARGGEEDRRSAGPGLGVSMGRMVLSPDGKTVASAAFAAAWDFPSLEFRYRLIGHRGTVNDIAFSPDGRTVATASQDCTVRLWNAESGHELFTLDGHTGPVRLVAFSPDGRVLASCGNAPEGGVEVIAWRAGPRPRGDPTVSDGTAAP</sequence>
<gene>
    <name evidence="9" type="primary">pknB_41</name>
    <name evidence="9" type="ORF">OJF2_68260</name>
</gene>
<dbReference type="PROSITE" id="PS50082">
    <property type="entry name" value="WD_REPEATS_2"/>
    <property type="match status" value="5"/>
</dbReference>
<dbReference type="OrthoDB" id="500858at2"/>
<dbReference type="RefSeq" id="WP_148597690.1">
    <property type="nucleotide sequence ID" value="NZ_CP042997.1"/>
</dbReference>
<feature type="repeat" description="WD" evidence="5">
    <location>
        <begin position="761"/>
        <end position="793"/>
    </location>
</feature>
<dbReference type="InterPro" id="IPR011009">
    <property type="entry name" value="Kinase-like_dom_sf"/>
</dbReference>
<proteinExistence type="predicted"/>
<dbReference type="Gene3D" id="3.30.200.20">
    <property type="entry name" value="Phosphorylase Kinase, domain 1"/>
    <property type="match status" value="1"/>
</dbReference>
<keyword evidence="10" id="KW-1185">Reference proteome</keyword>
<evidence type="ECO:0000256" key="5">
    <source>
        <dbReference type="PROSITE-ProRule" id="PRU00221"/>
    </source>
</evidence>
<dbReference type="InterPro" id="IPR015943">
    <property type="entry name" value="WD40/YVTN_repeat-like_dom_sf"/>
</dbReference>
<dbReference type="InterPro" id="IPR017441">
    <property type="entry name" value="Protein_kinase_ATP_BS"/>
</dbReference>
<dbReference type="GO" id="GO:0005524">
    <property type="term" value="F:ATP binding"/>
    <property type="evidence" value="ECO:0007669"/>
    <property type="project" value="UniProtKB-UniRule"/>
</dbReference>
<dbReference type="SMART" id="SM00220">
    <property type="entry name" value="S_TKc"/>
    <property type="match status" value="1"/>
</dbReference>
<reference evidence="9 10" key="1">
    <citation type="submission" date="2019-08" db="EMBL/GenBank/DDBJ databases">
        <title>Deep-cultivation of Planctomycetes and their phenomic and genomic characterization uncovers novel biology.</title>
        <authorList>
            <person name="Wiegand S."/>
            <person name="Jogler M."/>
            <person name="Boedeker C."/>
            <person name="Pinto D."/>
            <person name="Vollmers J."/>
            <person name="Rivas-Marin E."/>
            <person name="Kohn T."/>
            <person name="Peeters S.H."/>
            <person name="Heuer A."/>
            <person name="Rast P."/>
            <person name="Oberbeckmann S."/>
            <person name="Bunk B."/>
            <person name="Jeske O."/>
            <person name="Meyerdierks A."/>
            <person name="Storesund J.E."/>
            <person name="Kallscheuer N."/>
            <person name="Luecker S."/>
            <person name="Lage O.M."/>
            <person name="Pohl T."/>
            <person name="Merkel B.J."/>
            <person name="Hornburger P."/>
            <person name="Mueller R.-W."/>
            <person name="Bruemmer F."/>
            <person name="Labrenz M."/>
            <person name="Spormann A.M."/>
            <person name="Op den Camp H."/>
            <person name="Overmann J."/>
            <person name="Amann R."/>
            <person name="Jetten M.S.M."/>
            <person name="Mascher T."/>
            <person name="Medema M.H."/>
            <person name="Devos D.P."/>
            <person name="Kaster A.-K."/>
            <person name="Ovreas L."/>
            <person name="Rohde M."/>
            <person name="Galperin M.Y."/>
            <person name="Jogler C."/>
        </authorList>
    </citation>
    <scope>NUCLEOTIDE SEQUENCE [LARGE SCALE GENOMIC DNA]</scope>
    <source>
        <strain evidence="9 10">OJF2</strain>
    </source>
</reference>
<evidence type="ECO:0000313" key="10">
    <source>
        <dbReference type="Proteomes" id="UP000324233"/>
    </source>
</evidence>
<evidence type="ECO:0000256" key="2">
    <source>
        <dbReference type="ARBA" id="ARBA00022737"/>
    </source>
</evidence>
<feature type="binding site" evidence="6">
    <location>
        <position position="116"/>
    </location>
    <ligand>
        <name>ATP</name>
        <dbReference type="ChEBI" id="CHEBI:30616"/>
    </ligand>
</feature>
<evidence type="ECO:0000256" key="6">
    <source>
        <dbReference type="PROSITE-ProRule" id="PRU10141"/>
    </source>
</evidence>
<keyword evidence="2" id="KW-0677">Repeat</keyword>
<keyword evidence="9" id="KW-0418">Kinase</keyword>
<organism evidence="9 10">
    <name type="scientific">Aquisphaera giovannonii</name>
    <dbReference type="NCBI Taxonomy" id="406548"/>
    <lineage>
        <taxon>Bacteria</taxon>
        <taxon>Pseudomonadati</taxon>
        <taxon>Planctomycetota</taxon>
        <taxon>Planctomycetia</taxon>
        <taxon>Isosphaerales</taxon>
        <taxon>Isosphaeraceae</taxon>
        <taxon>Aquisphaera</taxon>
    </lineage>
</organism>
<dbReference type="KEGG" id="agv:OJF2_68260"/>
<dbReference type="Gene3D" id="2.130.10.10">
    <property type="entry name" value="YVTN repeat-like/Quinoprotein amine dehydrogenase"/>
    <property type="match status" value="4"/>
</dbReference>
<dbReference type="PROSITE" id="PS00107">
    <property type="entry name" value="PROTEIN_KINASE_ATP"/>
    <property type="match status" value="1"/>
</dbReference>
<dbReference type="InterPro" id="IPR000719">
    <property type="entry name" value="Prot_kinase_dom"/>
</dbReference>
<dbReference type="InterPro" id="IPR019775">
    <property type="entry name" value="WD40_repeat_CS"/>
</dbReference>
<dbReference type="SUPFAM" id="SSF56112">
    <property type="entry name" value="Protein kinase-like (PK-like)"/>
    <property type="match status" value="1"/>
</dbReference>
<dbReference type="CDD" id="cd14014">
    <property type="entry name" value="STKc_PknB_like"/>
    <property type="match status" value="1"/>
</dbReference>
<dbReference type="EC" id="2.7.11.1" evidence="9"/>
<dbReference type="InterPro" id="IPR008271">
    <property type="entry name" value="Ser/Thr_kinase_AS"/>
</dbReference>
<accession>A0A5B9WC32</accession>
<keyword evidence="3 6" id="KW-0547">Nucleotide-binding</keyword>
<dbReference type="SMART" id="SM00320">
    <property type="entry name" value="WD40"/>
    <property type="match status" value="8"/>
</dbReference>
<feature type="repeat" description="WD" evidence="5">
    <location>
        <begin position="574"/>
        <end position="615"/>
    </location>
</feature>
<dbReference type="InterPro" id="IPR020472">
    <property type="entry name" value="WD40_PAC1"/>
</dbReference>
<dbReference type="SUPFAM" id="SSF50998">
    <property type="entry name" value="Quinoprotein alcohol dehydrogenase-like"/>
    <property type="match status" value="2"/>
</dbReference>
<keyword evidence="1 5" id="KW-0853">WD repeat</keyword>
<feature type="domain" description="Protein kinase" evidence="8">
    <location>
        <begin position="86"/>
        <end position="401"/>
    </location>
</feature>
<evidence type="ECO:0000256" key="4">
    <source>
        <dbReference type="ARBA" id="ARBA00022840"/>
    </source>
</evidence>
<evidence type="ECO:0000256" key="3">
    <source>
        <dbReference type="ARBA" id="ARBA00022741"/>
    </source>
</evidence>
<feature type="repeat" description="WD" evidence="5">
    <location>
        <begin position="794"/>
        <end position="828"/>
    </location>
</feature>
<evidence type="ECO:0000256" key="1">
    <source>
        <dbReference type="ARBA" id="ARBA00022574"/>
    </source>
</evidence>
<dbReference type="Gene3D" id="1.10.510.10">
    <property type="entry name" value="Transferase(Phosphotransferase) domain 1"/>
    <property type="match status" value="1"/>
</dbReference>
<dbReference type="InterPro" id="IPR011047">
    <property type="entry name" value="Quinoprotein_ADH-like_sf"/>
</dbReference>
<dbReference type="GO" id="GO:0004674">
    <property type="term" value="F:protein serine/threonine kinase activity"/>
    <property type="evidence" value="ECO:0007669"/>
    <property type="project" value="UniProtKB-EC"/>
</dbReference>
<evidence type="ECO:0000256" key="7">
    <source>
        <dbReference type="SAM" id="MobiDB-lite"/>
    </source>
</evidence>
<dbReference type="PROSITE" id="PS50294">
    <property type="entry name" value="WD_REPEATS_REGION"/>
    <property type="match status" value="4"/>
</dbReference>
<keyword evidence="9" id="KW-0808">Transferase</keyword>
<dbReference type="PROSITE" id="PS00108">
    <property type="entry name" value="PROTEIN_KINASE_ST"/>
    <property type="match status" value="1"/>
</dbReference>
<dbReference type="Pfam" id="PF00069">
    <property type="entry name" value="Pkinase"/>
    <property type="match status" value="1"/>
</dbReference>
<evidence type="ECO:0000259" key="8">
    <source>
        <dbReference type="PROSITE" id="PS50011"/>
    </source>
</evidence>
<dbReference type="PANTHER" id="PTHR19879">
    <property type="entry name" value="TRANSCRIPTION INITIATION FACTOR TFIID"/>
    <property type="match status" value="1"/>
</dbReference>
<feature type="repeat" description="WD" evidence="5">
    <location>
        <begin position="1064"/>
        <end position="1105"/>
    </location>
</feature>
<name>A0A5B9WC32_9BACT</name>
<dbReference type="PROSITE" id="PS50011">
    <property type="entry name" value="PROTEIN_KINASE_DOM"/>
    <property type="match status" value="1"/>
</dbReference>
<dbReference type="PROSITE" id="PS00678">
    <property type="entry name" value="WD_REPEATS_1"/>
    <property type="match status" value="4"/>
</dbReference>
<dbReference type="PRINTS" id="PR00320">
    <property type="entry name" value="GPROTEINBRPT"/>
</dbReference>